<evidence type="ECO:0000256" key="3">
    <source>
        <dbReference type="ARBA" id="ARBA00023180"/>
    </source>
</evidence>
<organism evidence="5 6">
    <name type="scientific">Elysia marginata</name>
    <dbReference type="NCBI Taxonomy" id="1093978"/>
    <lineage>
        <taxon>Eukaryota</taxon>
        <taxon>Metazoa</taxon>
        <taxon>Spiralia</taxon>
        <taxon>Lophotrochozoa</taxon>
        <taxon>Mollusca</taxon>
        <taxon>Gastropoda</taxon>
        <taxon>Heterobranchia</taxon>
        <taxon>Euthyneura</taxon>
        <taxon>Panpulmonata</taxon>
        <taxon>Sacoglossa</taxon>
        <taxon>Placobranchoidea</taxon>
        <taxon>Plakobranchidae</taxon>
        <taxon>Elysia</taxon>
    </lineage>
</organism>
<proteinExistence type="predicted"/>
<gene>
    <name evidence="5" type="ORF">ElyMa_005787700</name>
</gene>
<dbReference type="PROSITE" id="PS50092">
    <property type="entry name" value="TSP1"/>
    <property type="match status" value="3"/>
</dbReference>
<name>A0AAV4FUL1_9GAST</name>
<dbReference type="GO" id="GO:0030036">
    <property type="term" value="P:actin cytoskeleton organization"/>
    <property type="evidence" value="ECO:0007669"/>
    <property type="project" value="TreeGrafter"/>
</dbReference>
<dbReference type="Pfam" id="PF19030">
    <property type="entry name" value="TSP1_ADAMTS"/>
    <property type="match status" value="1"/>
</dbReference>
<keyword evidence="3" id="KW-0325">Glycoprotein</keyword>
<dbReference type="InterPro" id="IPR036383">
    <property type="entry name" value="TSP1_rpt_sf"/>
</dbReference>
<keyword evidence="6" id="KW-1185">Reference proteome</keyword>
<keyword evidence="2" id="KW-1015">Disulfide bond</keyword>
<evidence type="ECO:0000313" key="6">
    <source>
        <dbReference type="Proteomes" id="UP000762676"/>
    </source>
</evidence>
<evidence type="ECO:0000256" key="1">
    <source>
        <dbReference type="ARBA" id="ARBA00022729"/>
    </source>
</evidence>
<comment type="caution">
    <text evidence="5">The sequence shown here is derived from an EMBL/GenBank/DDBJ whole genome shotgun (WGS) entry which is preliminary data.</text>
</comment>
<dbReference type="PANTHER" id="PTHR11311">
    <property type="entry name" value="SPONDIN"/>
    <property type="match status" value="1"/>
</dbReference>
<dbReference type="InterPro" id="IPR044004">
    <property type="entry name" value="TSP1_spondin_dom"/>
</dbReference>
<dbReference type="EMBL" id="BMAT01011619">
    <property type="protein sequence ID" value="GFR75935.1"/>
    <property type="molecule type" value="Genomic_DNA"/>
</dbReference>
<reference evidence="5 6" key="1">
    <citation type="journal article" date="2021" name="Elife">
        <title>Chloroplast acquisition without the gene transfer in kleptoplastic sea slugs, Plakobranchus ocellatus.</title>
        <authorList>
            <person name="Maeda T."/>
            <person name="Takahashi S."/>
            <person name="Yoshida T."/>
            <person name="Shimamura S."/>
            <person name="Takaki Y."/>
            <person name="Nagai Y."/>
            <person name="Toyoda A."/>
            <person name="Suzuki Y."/>
            <person name="Arimoto A."/>
            <person name="Ishii H."/>
            <person name="Satoh N."/>
            <person name="Nishiyama T."/>
            <person name="Hasebe M."/>
            <person name="Maruyama T."/>
            <person name="Minagawa J."/>
            <person name="Obokata J."/>
            <person name="Shigenobu S."/>
        </authorList>
    </citation>
    <scope>NUCLEOTIDE SEQUENCE [LARGE SCALE GENOMIC DNA]</scope>
</reference>
<dbReference type="Proteomes" id="UP000762676">
    <property type="component" value="Unassembled WGS sequence"/>
</dbReference>
<dbReference type="Pfam" id="PF00090">
    <property type="entry name" value="TSP_1"/>
    <property type="match status" value="1"/>
</dbReference>
<dbReference type="PANTHER" id="PTHR11311:SF30">
    <property type="entry name" value="SPONDIN-LIKE TSP1 DOMAIN-CONTAINING PROTEIN"/>
    <property type="match status" value="1"/>
</dbReference>
<dbReference type="SUPFAM" id="SSF82895">
    <property type="entry name" value="TSP-1 type 1 repeat"/>
    <property type="match status" value="4"/>
</dbReference>
<feature type="domain" description="Spondin-like TSP1" evidence="4">
    <location>
        <begin position="131"/>
        <end position="171"/>
    </location>
</feature>
<dbReference type="SMART" id="SM00209">
    <property type="entry name" value="TSP1"/>
    <property type="match status" value="4"/>
</dbReference>
<evidence type="ECO:0000256" key="2">
    <source>
        <dbReference type="ARBA" id="ARBA00023157"/>
    </source>
</evidence>
<dbReference type="Pfam" id="PF19028">
    <property type="entry name" value="TSP1_spondin"/>
    <property type="match status" value="2"/>
</dbReference>
<dbReference type="InterPro" id="IPR000884">
    <property type="entry name" value="TSP1_rpt"/>
</dbReference>
<evidence type="ECO:0000313" key="5">
    <source>
        <dbReference type="EMBL" id="GFR75935.1"/>
    </source>
</evidence>
<keyword evidence="1" id="KW-0732">Signal</keyword>
<protein>
    <submittedName>
        <fullName evidence="5">Thrombospondin type-1 domain-containing protein 7B</fullName>
    </submittedName>
</protein>
<sequence length="404" mass="45337">MDKQVKFFSSPSKFSAECRDTDRYPRDQHEECPCSTHENQLVGEWSDCILSENPETGTRFAQMSLTSIRYRLEHLNMTGSSATGTRAECGNGKRFMALRCANPQKDALGNTRCLGEQYREENCSIPCPVDCQMSDWTDWSPCSVQCGSGISYRSRKVVTQQANGGRLCPFTPGKTKEAEPVTEPLVVSCEEPCDNDCLMTAWTPWTHCTTSCGLGTTRRRRSILKHRVGLGRQCPLKLEQTKPCFNKGCYVWSVSGWSSCSTQLGICGVGVQERNVSCLDEQGRPVNSSKCTLDPAKLVMPTRRSCKIPCPGECKLSEWTTWTRCHIGCEDFRQGLTSGVRARSRAILSHPSPGNPPCDTALWQQEPCYAVQCAWFEWHATRWNIMTKHRRVVCRRNDGLEVTG</sequence>
<dbReference type="GO" id="GO:0005886">
    <property type="term" value="C:plasma membrane"/>
    <property type="evidence" value="ECO:0007669"/>
    <property type="project" value="TreeGrafter"/>
</dbReference>
<accession>A0AAV4FUL1</accession>
<feature type="domain" description="Spondin-like TSP1" evidence="4">
    <location>
        <begin position="197"/>
        <end position="249"/>
    </location>
</feature>
<dbReference type="Gene3D" id="2.20.100.10">
    <property type="entry name" value="Thrombospondin type-1 (TSP1) repeat"/>
    <property type="match status" value="4"/>
</dbReference>
<dbReference type="InterPro" id="IPR051418">
    <property type="entry name" value="Spondin/Thrombospondin_T1"/>
</dbReference>
<evidence type="ECO:0000259" key="4">
    <source>
        <dbReference type="Pfam" id="PF19028"/>
    </source>
</evidence>
<dbReference type="AlphaFoldDB" id="A0AAV4FUL1"/>